<dbReference type="Gene3D" id="3.40.50.300">
    <property type="entry name" value="P-loop containing nucleotide triphosphate hydrolases"/>
    <property type="match status" value="1"/>
</dbReference>
<reference evidence="4 5" key="1">
    <citation type="submission" date="2013-12" db="EMBL/GenBank/DDBJ databases">
        <title>The Genome Sequence of Candida albicans P78048.</title>
        <authorList>
            <consortium name="The Broad Institute Genome Sequencing Platform"/>
            <consortium name="The Broad Institute Genome Sequencing Center for Infectious Disease"/>
            <person name="Cuomo C."/>
            <person name="Bennett R."/>
            <person name="Hirakawa M."/>
            <person name="Noverr M."/>
            <person name="Mitchell A."/>
            <person name="Young S.K."/>
            <person name="Zeng Q."/>
            <person name="Gargeya S."/>
            <person name="Fitzgerald M."/>
            <person name="Abouelleil A."/>
            <person name="Alvarado L."/>
            <person name="Berlin A.M."/>
            <person name="Chapman S.B."/>
            <person name="Dewar J."/>
            <person name="Goldberg J."/>
            <person name="Griggs A."/>
            <person name="Gujja S."/>
            <person name="Hansen M."/>
            <person name="Howarth C."/>
            <person name="Imamovic A."/>
            <person name="Larimer J."/>
            <person name="McCowan C."/>
            <person name="Murphy C."/>
            <person name="Pearson M."/>
            <person name="Priest M."/>
            <person name="Roberts A."/>
            <person name="Saif S."/>
            <person name="Shea T."/>
            <person name="Sykes S."/>
            <person name="Wortman J."/>
            <person name="Nusbaum C."/>
            <person name="Birren B."/>
        </authorList>
    </citation>
    <scope>NUCLEOTIDE SEQUENCE [LARGE SCALE GENOMIC DNA]</scope>
    <source>
        <strain evidence="4 5">P78048</strain>
    </source>
</reference>
<dbReference type="Proteomes" id="UP000030161">
    <property type="component" value="Unassembled WGS sequence"/>
</dbReference>
<dbReference type="GO" id="GO:0005524">
    <property type="term" value="F:ATP binding"/>
    <property type="evidence" value="ECO:0007669"/>
    <property type="project" value="InterPro"/>
</dbReference>
<dbReference type="Pfam" id="PF14510">
    <property type="entry name" value="ABC_trans_N"/>
    <property type="match status" value="1"/>
</dbReference>
<evidence type="ECO:0000259" key="3">
    <source>
        <dbReference type="Pfam" id="PF14510"/>
    </source>
</evidence>
<dbReference type="GO" id="GO:0016887">
    <property type="term" value="F:ATP hydrolysis activity"/>
    <property type="evidence" value="ECO:0007669"/>
    <property type="project" value="InterPro"/>
</dbReference>
<accession>A0AB34PWM0</accession>
<feature type="non-terminal residue" evidence="4">
    <location>
        <position position="329"/>
    </location>
</feature>
<organism evidence="4 5">
    <name type="scientific">Candida albicans P78048</name>
    <dbReference type="NCBI Taxonomy" id="1094989"/>
    <lineage>
        <taxon>Eukaryota</taxon>
        <taxon>Fungi</taxon>
        <taxon>Dikarya</taxon>
        <taxon>Ascomycota</taxon>
        <taxon>Saccharomycotina</taxon>
        <taxon>Pichiomycetes</taxon>
        <taxon>Debaryomycetaceae</taxon>
        <taxon>Candida/Lodderomyces clade</taxon>
        <taxon>Candida</taxon>
    </lineage>
</organism>
<dbReference type="SUPFAM" id="SSF52540">
    <property type="entry name" value="P-loop containing nucleoside triphosphate hydrolases"/>
    <property type="match status" value="1"/>
</dbReference>
<dbReference type="InterPro" id="IPR027417">
    <property type="entry name" value="P-loop_NTPase"/>
</dbReference>
<dbReference type="EMBL" id="AJIX01000015">
    <property type="protein sequence ID" value="KGR12870.1"/>
    <property type="molecule type" value="Genomic_DNA"/>
</dbReference>
<feature type="domain" description="Pleiotropic ABC efflux transporter N-terminal" evidence="3">
    <location>
        <begin position="43"/>
        <end position="144"/>
    </location>
</feature>
<evidence type="ECO:0000313" key="5">
    <source>
        <dbReference type="Proteomes" id="UP000030161"/>
    </source>
</evidence>
<gene>
    <name evidence="4" type="ORF">MG3_02960</name>
</gene>
<comment type="caution">
    <text evidence="4">The sequence shown here is derived from an EMBL/GenBank/DDBJ whole genome shotgun (WGS) entry which is preliminary data.</text>
</comment>
<evidence type="ECO:0000313" key="4">
    <source>
        <dbReference type="EMBL" id="KGR12870.1"/>
    </source>
</evidence>
<dbReference type="InterPro" id="IPR029481">
    <property type="entry name" value="ABC_trans_N"/>
</dbReference>
<name>A0AB34PWM0_CANAX</name>
<proteinExistence type="predicted"/>
<protein>
    <submittedName>
        <fullName evidence="4">Multidrug resistance protein CDR2</fullName>
    </submittedName>
</protein>
<evidence type="ECO:0000259" key="2">
    <source>
        <dbReference type="Pfam" id="PF00005"/>
    </source>
</evidence>
<dbReference type="AlphaFoldDB" id="A0AB34PWM0"/>
<evidence type="ECO:0000256" key="1">
    <source>
        <dbReference type="ARBA" id="ARBA00022448"/>
    </source>
</evidence>
<keyword evidence="1" id="KW-0813">Transport</keyword>
<dbReference type="InterPro" id="IPR003439">
    <property type="entry name" value="ABC_transporter-like_ATP-bd"/>
</dbReference>
<dbReference type="PANTHER" id="PTHR19241">
    <property type="entry name" value="ATP-BINDING CASSETTE TRANSPORTER"/>
    <property type="match status" value="1"/>
</dbReference>
<feature type="domain" description="ABC transporter" evidence="2">
    <location>
        <begin position="168"/>
        <end position="328"/>
    </location>
</feature>
<sequence length="329" mass="36595">MSTANTSLSQQLDEKPWVDASDNSSVQEYQGFDATASHNIQDLARKLTHGSTNGDHHSANDLARYLSHMSDIPGVSPFNGNISHEQLDPDSENFNAKYWVKNLKKLFESDSDYYKPSKLGVAYRNLRAYGIANDSDYQPTVTNALWKFTTEAINKLKKPDDSKYFDILKSMDAIMRPGKLTVVLGRPGAGCSTLLKTIAVNTYGFHIGKESQITYDGLSPHDIERHYRGDVIYSAETDVHFPHLSVGDTLEFAARLRTPQNRGEGIDRETYAKHMASVYMATYGLSHTRNTNVGNDFVRGVSGGERKRVSIAEASLSGANIQCWDNATR</sequence>
<dbReference type="Pfam" id="PF00005">
    <property type="entry name" value="ABC_tran"/>
    <property type="match status" value="1"/>
</dbReference>